<comment type="caution">
    <text evidence="1">The sequence shown here is derived from an EMBL/GenBank/DDBJ whole genome shotgun (WGS) entry which is preliminary data.</text>
</comment>
<accession>A0ACA9K933</accession>
<dbReference type="Proteomes" id="UP000789860">
    <property type="component" value="Unassembled WGS sequence"/>
</dbReference>
<sequence>PKYATLVIFVKCIFALVPHTAETKRCFSTIRYHNTKYWNNIKTSILKVIEEQNELEVFTNLVPKFVIEQLVDIDDPILK</sequence>
<feature type="non-terminal residue" evidence="1">
    <location>
        <position position="1"/>
    </location>
</feature>
<protein>
    <submittedName>
        <fullName evidence="1">8027_t:CDS:1</fullName>
    </submittedName>
</protein>
<evidence type="ECO:0000313" key="2">
    <source>
        <dbReference type="Proteomes" id="UP000789860"/>
    </source>
</evidence>
<reference evidence="1" key="1">
    <citation type="submission" date="2021-06" db="EMBL/GenBank/DDBJ databases">
        <authorList>
            <person name="Kallberg Y."/>
            <person name="Tangrot J."/>
            <person name="Rosling A."/>
        </authorList>
    </citation>
    <scope>NUCLEOTIDE SEQUENCE</scope>
    <source>
        <strain evidence="1">AU212A</strain>
    </source>
</reference>
<keyword evidence="2" id="KW-1185">Reference proteome</keyword>
<gene>
    <name evidence="1" type="ORF">SCALOS_LOCUS1542</name>
</gene>
<evidence type="ECO:0000313" key="1">
    <source>
        <dbReference type="EMBL" id="CAG8459375.1"/>
    </source>
</evidence>
<name>A0ACA9K933_9GLOM</name>
<dbReference type="EMBL" id="CAJVPM010001093">
    <property type="protein sequence ID" value="CAG8459375.1"/>
    <property type="molecule type" value="Genomic_DNA"/>
</dbReference>
<organism evidence="1 2">
    <name type="scientific">Scutellospora calospora</name>
    <dbReference type="NCBI Taxonomy" id="85575"/>
    <lineage>
        <taxon>Eukaryota</taxon>
        <taxon>Fungi</taxon>
        <taxon>Fungi incertae sedis</taxon>
        <taxon>Mucoromycota</taxon>
        <taxon>Glomeromycotina</taxon>
        <taxon>Glomeromycetes</taxon>
        <taxon>Diversisporales</taxon>
        <taxon>Gigasporaceae</taxon>
        <taxon>Scutellospora</taxon>
    </lineage>
</organism>
<proteinExistence type="predicted"/>